<evidence type="ECO:0000313" key="2">
    <source>
        <dbReference type="Proteomes" id="UP000019376"/>
    </source>
</evidence>
<dbReference type="Proteomes" id="UP000019376">
    <property type="component" value="Unassembled WGS sequence"/>
</dbReference>
<protein>
    <submittedName>
        <fullName evidence="1">Uncharacterized protein</fullName>
    </submittedName>
</protein>
<sequence>MGAGLPYPETTRICSEEWDLQVARSQVALAGQCCHKERGKTLRRETGYFGGRRSINVKGLCWLSRWDTECPGLHPAECQLMYTTAPNPARHVRRFRNKHMD</sequence>
<name>S7ZTZ2_PENO1</name>
<accession>S7ZTZ2</accession>
<proteinExistence type="predicted"/>
<dbReference type="HOGENOM" id="CLU_2292640_0_0_1"/>
<gene>
    <name evidence="1" type="ORF">PDE_07196</name>
</gene>
<organism evidence="1 2">
    <name type="scientific">Penicillium oxalicum (strain 114-2 / CGMCC 5302)</name>
    <name type="common">Penicillium decumbens</name>
    <dbReference type="NCBI Taxonomy" id="933388"/>
    <lineage>
        <taxon>Eukaryota</taxon>
        <taxon>Fungi</taxon>
        <taxon>Dikarya</taxon>
        <taxon>Ascomycota</taxon>
        <taxon>Pezizomycotina</taxon>
        <taxon>Eurotiomycetes</taxon>
        <taxon>Eurotiomycetidae</taxon>
        <taxon>Eurotiales</taxon>
        <taxon>Aspergillaceae</taxon>
        <taxon>Penicillium</taxon>
    </lineage>
</organism>
<dbReference type="AlphaFoldDB" id="S7ZTZ2"/>
<evidence type="ECO:0000313" key="1">
    <source>
        <dbReference type="EMBL" id="EPS32236.1"/>
    </source>
</evidence>
<reference evidence="1 2" key="1">
    <citation type="journal article" date="2013" name="PLoS ONE">
        <title>Genomic and secretomic analyses reveal unique features of the lignocellulolytic enzyme system of Penicillium decumbens.</title>
        <authorList>
            <person name="Liu G."/>
            <person name="Zhang L."/>
            <person name="Wei X."/>
            <person name="Zou G."/>
            <person name="Qin Y."/>
            <person name="Ma L."/>
            <person name="Li J."/>
            <person name="Zheng H."/>
            <person name="Wang S."/>
            <person name="Wang C."/>
            <person name="Xun L."/>
            <person name="Zhao G.-P."/>
            <person name="Zhou Z."/>
            <person name="Qu Y."/>
        </authorList>
    </citation>
    <scope>NUCLEOTIDE SEQUENCE [LARGE SCALE GENOMIC DNA]</scope>
    <source>
        <strain evidence="2">114-2 / CGMCC 5302</strain>
    </source>
</reference>
<dbReference type="EMBL" id="KB644414">
    <property type="protein sequence ID" value="EPS32236.1"/>
    <property type="molecule type" value="Genomic_DNA"/>
</dbReference>
<keyword evidence="2" id="KW-1185">Reference proteome</keyword>